<feature type="compositionally biased region" description="Low complexity" evidence="10">
    <location>
        <begin position="39"/>
        <end position="50"/>
    </location>
</feature>
<evidence type="ECO:0000256" key="4">
    <source>
        <dbReference type="ARBA" id="ARBA00022670"/>
    </source>
</evidence>
<evidence type="ECO:0000256" key="10">
    <source>
        <dbReference type="SAM" id="MobiDB-lite"/>
    </source>
</evidence>
<dbReference type="PANTHER" id="PTHR43016">
    <property type="entry name" value="PRESEQUENCE PROTEASE"/>
    <property type="match status" value="1"/>
</dbReference>
<dbReference type="FunFam" id="3.30.830.10:FF:000034">
    <property type="entry name" value="presequence protease 1, chloroplastic/mitochondrial"/>
    <property type="match status" value="1"/>
</dbReference>
<dbReference type="Pfam" id="PF00675">
    <property type="entry name" value="Peptidase_M16"/>
    <property type="match status" value="1"/>
</dbReference>
<evidence type="ECO:0000256" key="5">
    <source>
        <dbReference type="ARBA" id="ARBA00022723"/>
    </source>
</evidence>
<name>K8ERZ1_9CHLO</name>
<accession>K8ERZ1</accession>
<dbReference type="InterPro" id="IPR013578">
    <property type="entry name" value="Peptidase_M16C_assoc"/>
</dbReference>
<dbReference type="InterPro" id="IPR011249">
    <property type="entry name" value="Metalloenz_LuxS/M16"/>
</dbReference>
<evidence type="ECO:0000259" key="11">
    <source>
        <dbReference type="SMART" id="SM01264"/>
    </source>
</evidence>
<dbReference type="EMBL" id="FO082277">
    <property type="protein sequence ID" value="CCO15195.1"/>
    <property type="molecule type" value="Genomic_DNA"/>
</dbReference>
<evidence type="ECO:0000256" key="8">
    <source>
        <dbReference type="ARBA" id="ARBA00023049"/>
    </source>
</evidence>
<dbReference type="InterPro" id="IPR055130">
    <property type="entry name" value="PreP_C"/>
</dbReference>
<evidence type="ECO:0000313" key="12">
    <source>
        <dbReference type="EMBL" id="CCO15195.1"/>
    </source>
</evidence>
<dbReference type="GeneID" id="19017722"/>
<dbReference type="OrthoDB" id="10250783at2759"/>
<dbReference type="FunFam" id="3.30.830.10:FF:000009">
    <property type="entry name" value="Presequence protease, mitochondrial"/>
    <property type="match status" value="1"/>
</dbReference>
<dbReference type="GO" id="GO:0046872">
    <property type="term" value="F:metal ion binding"/>
    <property type="evidence" value="ECO:0007669"/>
    <property type="project" value="UniProtKB-KW"/>
</dbReference>
<comment type="subcellular location">
    <subcellularLocation>
        <location evidence="2">Mitochondrion</location>
    </subcellularLocation>
</comment>
<dbReference type="Pfam" id="PF22516">
    <property type="entry name" value="PreP_C"/>
    <property type="match status" value="1"/>
</dbReference>
<evidence type="ECO:0000256" key="6">
    <source>
        <dbReference type="ARBA" id="ARBA00022801"/>
    </source>
</evidence>
<keyword evidence="4" id="KW-0645">Protease</keyword>
<dbReference type="AlphaFoldDB" id="K8ERZ1"/>
<dbReference type="MEROPS" id="M16.018"/>
<dbReference type="Pfam" id="PF08367">
    <property type="entry name" value="M16C_assoc"/>
    <property type="match status" value="1"/>
</dbReference>
<dbReference type="eggNOG" id="KOG2019">
    <property type="taxonomic scope" value="Eukaryota"/>
</dbReference>
<comment type="cofactor">
    <cofactor evidence="1">
        <name>Zn(2+)</name>
        <dbReference type="ChEBI" id="CHEBI:29105"/>
    </cofactor>
</comment>
<gene>
    <name evidence="12" type="ORF">Bathy02g06070</name>
</gene>
<keyword evidence="5" id="KW-0479">Metal-binding</keyword>
<dbReference type="InterPro" id="IPR007863">
    <property type="entry name" value="Peptidase_M16_C"/>
</dbReference>
<feature type="region of interest" description="Disordered" evidence="10">
    <location>
        <begin position="36"/>
        <end position="62"/>
    </location>
</feature>
<proteinExistence type="inferred from homology"/>
<dbReference type="RefSeq" id="XP_007514955.1">
    <property type="nucleotide sequence ID" value="XM_007514893.1"/>
</dbReference>
<dbReference type="SUPFAM" id="SSF63411">
    <property type="entry name" value="LuxS/MPP-like metallohydrolase"/>
    <property type="match status" value="4"/>
</dbReference>
<reference evidence="12" key="1">
    <citation type="submission" date="2011-10" db="EMBL/GenBank/DDBJ databases">
        <authorList>
            <person name="Genoscope - CEA"/>
        </authorList>
    </citation>
    <scope>NUCLEOTIDE SEQUENCE [LARGE SCALE GENOMIC DNA]</scope>
    <source>
        <strain evidence="12">RCC 1105</strain>
    </source>
</reference>
<evidence type="ECO:0000256" key="7">
    <source>
        <dbReference type="ARBA" id="ARBA00022833"/>
    </source>
</evidence>
<dbReference type="KEGG" id="bpg:Bathy02g06070"/>
<feature type="compositionally biased region" description="Polar residues" evidence="10">
    <location>
        <begin position="51"/>
        <end position="62"/>
    </location>
</feature>
<dbReference type="Pfam" id="PF05193">
    <property type="entry name" value="Peptidase_M16_C"/>
    <property type="match status" value="1"/>
</dbReference>
<keyword evidence="6" id="KW-0378">Hydrolase</keyword>
<keyword evidence="9" id="KW-0496">Mitochondrion</keyword>
<evidence type="ECO:0000256" key="2">
    <source>
        <dbReference type="ARBA" id="ARBA00004173"/>
    </source>
</evidence>
<feature type="domain" description="Peptidase M16C associated" evidence="11">
    <location>
        <begin position="542"/>
        <end position="792"/>
    </location>
</feature>
<dbReference type="InterPro" id="IPR011765">
    <property type="entry name" value="Pept_M16_N"/>
</dbReference>
<dbReference type="SMART" id="SM01264">
    <property type="entry name" value="M16C_associated"/>
    <property type="match status" value="1"/>
</dbReference>
<keyword evidence="7" id="KW-0862">Zinc</keyword>
<dbReference type="GO" id="GO:0016485">
    <property type="term" value="P:protein processing"/>
    <property type="evidence" value="ECO:0007669"/>
    <property type="project" value="TreeGrafter"/>
</dbReference>
<evidence type="ECO:0000313" key="13">
    <source>
        <dbReference type="Proteomes" id="UP000198341"/>
    </source>
</evidence>
<dbReference type="GO" id="GO:0005739">
    <property type="term" value="C:mitochondrion"/>
    <property type="evidence" value="ECO:0007669"/>
    <property type="project" value="UniProtKB-SubCell"/>
</dbReference>
<dbReference type="Gene3D" id="3.30.830.10">
    <property type="entry name" value="Metalloenzyme, LuxS/M16 peptidase-like"/>
    <property type="match status" value="4"/>
</dbReference>
<sequence>MSSASSVSMRSGLHVAALKRRNAVSARSVNYAKARASVSSSSSSNNNNNNKPMQTTMRKSQTSAAIAADNASVESMATMSAPSNLHGFDLVKEEFVPEYNAKGFLFKHKKTGAEVMSLSNDDENKSFGVTFRTPPANSTGIPHILEHSVLCGSRKYPIKEPFVELIKGSLNTFLNAMTYPDRTCYPVASCNLADFYNLVDVYLDAVFHPKCIENERTFEQEGWHYELNDKDEDLTYKGVVFNEMKGVYSSPDSVLARECQQALFPENTYGVDSGGSPEVIPELTFAEFKDFHGKFYHPSNARLWFYGDDDVENRLKLLSGFLDEFDAKDVDSSIASQAFFKEPKRVVKTYASGEDEEAQKCFVQINWLLNDKPFDQETALAVGFLDNLLLGSSASPLRLALEESGLGEAIVGFGLEDELRQPSFAIGMKGVEEADIPKVEKLIYDTMEKIATEGFTDDAIEASINSIEFSLRENNTGRFPRGLSMMLRSLSAWLYEGDPFEPLRYEEPLKHLKSRISSSEDVFRPLMRRMFLENTHRVTVELKPDQKLGEIEANEEKMKLSAKKASLSSEEIEHVVAETAALKLLQETPDSPEALKCIPALALSDIPKTAKEIPSDVGSIGSTELLTHDLFTNDIIYAEHLLDMKTIPEDLLPLVPLWTRALGRMGTSKRNFIEFDQIINAQTGGISVSPFVSPIRGDPNAISAYMVFRGKATSDKAGIMYDLMTEMLFDSKLDDQKIFKQLVLETRSGMESRVQGAGHSIAASRLEAQDSVAGWVNEQMGGLDQLEYLRKLAKRVDEDWDSVVADLETIRKCVSSRNNSITNLTGDSKTLDLSLSSAEKFLGSLNQSAPASSANAWKTINPAINELLTVPTTVNYVGKAANLYKSGYELNGSSYVINKLLGTTWLWDRVRVSGGAYGGFSDFDSHSGMFTYLSYRDPNLLKTLDNYDGTVEFLRNLHVDEDELTKSIIGTIGEIDSYQLPDAKGYTSLMRHLLKITPEERQERREQILGTTNKSFNDFAGALEAVRAPSAKVSAVCSAEAAEKAKSERPDLDFQIKRVI</sequence>
<keyword evidence="13" id="KW-1185">Reference proteome</keyword>
<comment type="similarity">
    <text evidence="3">Belongs to the peptidase M16 family. PreP subfamily.</text>
</comment>
<keyword evidence="8" id="KW-0482">Metalloprotease</keyword>
<evidence type="ECO:0000256" key="9">
    <source>
        <dbReference type="ARBA" id="ARBA00023128"/>
    </source>
</evidence>
<protein>
    <submittedName>
        <fullName evidence="12">Peptidase</fullName>
    </submittedName>
</protein>
<evidence type="ECO:0000256" key="1">
    <source>
        <dbReference type="ARBA" id="ARBA00001947"/>
    </source>
</evidence>
<dbReference type="PANTHER" id="PTHR43016:SF13">
    <property type="entry name" value="PRESEQUENCE PROTEASE, MITOCHONDRIAL"/>
    <property type="match status" value="1"/>
</dbReference>
<organism evidence="12 13">
    <name type="scientific">Bathycoccus prasinos</name>
    <dbReference type="NCBI Taxonomy" id="41875"/>
    <lineage>
        <taxon>Eukaryota</taxon>
        <taxon>Viridiplantae</taxon>
        <taxon>Chlorophyta</taxon>
        <taxon>Mamiellophyceae</taxon>
        <taxon>Mamiellales</taxon>
        <taxon>Bathycoccaceae</taxon>
        <taxon>Bathycoccus</taxon>
    </lineage>
</organism>
<evidence type="ECO:0000256" key="3">
    <source>
        <dbReference type="ARBA" id="ARBA00007575"/>
    </source>
</evidence>
<dbReference type="GO" id="GO:0004222">
    <property type="term" value="F:metalloendopeptidase activity"/>
    <property type="evidence" value="ECO:0007669"/>
    <property type="project" value="TreeGrafter"/>
</dbReference>
<dbReference type="Proteomes" id="UP000198341">
    <property type="component" value="Chromosome 2"/>
</dbReference>